<protein>
    <recommendedName>
        <fullName evidence="4">DUF659 domain-containing protein</fullName>
    </recommendedName>
</protein>
<evidence type="ECO:0000313" key="2">
    <source>
        <dbReference type="EMBL" id="KAG8174692.1"/>
    </source>
</evidence>
<evidence type="ECO:0008006" key="4">
    <source>
        <dbReference type="Google" id="ProtNLM"/>
    </source>
</evidence>
<sequence length="225" mass="24743">MCPATGRRKMNPRRSRAAPTNRVETVERSGGEGAAVPCREERRSGERAHAASASWHARLAEATPFLLSSLKAVFLERVAALSAYAERTEAFGRRFLFSQLADGPDDGGGSTFSVGRETGRGDEGSRNWLRGEDEKTRKNHLQKGGGRTRIPKNKEKETRVVHTDLEKSATEYENTHKFSFVVVTVVADIAANMKNAIAVDLQLPYQPCVAHTLNLVVEDGCLESF</sequence>
<comment type="caution">
    <text evidence="2">The sequence shown here is derived from an EMBL/GenBank/DDBJ whole genome shotgun (WGS) entry which is preliminary data.</text>
</comment>
<feature type="compositionally biased region" description="Basic and acidic residues" evidence="1">
    <location>
        <begin position="38"/>
        <end position="49"/>
    </location>
</feature>
<organism evidence="2 3">
    <name type="scientific">Oedothorax gibbosus</name>
    <dbReference type="NCBI Taxonomy" id="931172"/>
    <lineage>
        <taxon>Eukaryota</taxon>
        <taxon>Metazoa</taxon>
        <taxon>Ecdysozoa</taxon>
        <taxon>Arthropoda</taxon>
        <taxon>Chelicerata</taxon>
        <taxon>Arachnida</taxon>
        <taxon>Araneae</taxon>
        <taxon>Araneomorphae</taxon>
        <taxon>Entelegynae</taxon>
        <taxon>Araneoidea</taxon>
        <taxon>Linyphiidae</taxon>
        <taxon>Erigoninae</taxon>
        <taxon>Oedothorax</taxon>
    </lineage>
</organism>
<proteinExistence type="predicted"/>
<evidence type="ECO:0000313" key="3">
    <source>
        <dbReference type="Proteomes" id="UP000827092"/>
    </source>
</evidence>
<reference evidence="2 3" key="1">
    <citation type="journal article" date="2022" name="Nat. Ecol. Evol.">
        <title>A masculinizing supergene underlies an exaggerated male reproductive morph in a spider.</title>
        <authorList>
            <person name="Hendrickx F."/>
            <person name="De Corte Z."/>
            <person name="Sonet G."/>
            <person name="Van Belleghem S.M."/>
            <person name="Kostlbacher S."/>
            <person name="Vangestel C."/>
        </authorList>
    </citation>
    <scope>NUCLEOTIDE SEQUENCE [LARGE SCALE GENOMIC DNA]</scope>
    <source>
        <strain evidence="2">W744_W776</strain>
    </source>
</reference>
<feature type="region of interest" description="Disordered" evidence="1">
    <location>
        <begin position="1"/>
        <end position="49"/>
    </location>
</feature>
<feature type="compositionally biased region" description="Basic residues" evidence="1">
    <location>
        <begin position="1"/>
        <end position="16"/>
    </location>
</feature>
<keyword evidence="3" id="KW-1185">Reference proteome</keyword>
<feature type="compositionally biased region" description="Basic and acidic residues" evidence="1">
    <location>
        <begin position="117"/>
        <end position="136"/>
    </location>
</feature>
<name>A0AAV6TSV7_9ARAC</name>
<accession>A0AAV6TSV7</accession>
<dbReference type="AlphaFoldDB" id="A0AAV6TSV7"/>
<dbReference type="EMBL" id="JAFNEN010001165">
    <property type="protein sequence ID" value="KAG8174692.1"/>
    <property type="molecule type" value="Genomic_DNA"/>
</dbReference>
<dbReference type="Proteomes" id="UP000827092">
    <property type="component" value="Unassembled WGS sequence"/>
</dbReference>
<evidence type="ECO:0000256" key="1">
    <source>
        <dbReference type="SAM" id="MobiDB-lite"/>
    </source>
</evidence>
<feature type="region of interest" description="Disordered" evidence="1">
    <location>
        <begin position="106"/>
        <end position="150"/>
    </location>
</feature>
<gene>
    <name evidence="2" type="ORF">JTE90_024395</name>
</gene>